<dbReference type="FunFam" id="3.80.10.10:FF:000221">
    <property type="entry name" value="Leucine-rich repeat receptor-like protein kinase PXL1"/>
    <property type="match status" value="1"/>
</dbReference>
<keyword evidence="17" id="KW-0675">Receptor</keyword>
<evidence type="ECO:0000256" key="17">
    <source>
        <dbReference type="ARBA" id="ARBA00023170"/>
    </source>
</evidence>
<dbReference type="PROSITE" id="PS50011">
    <property type="entry name" value="PROTEIN_KINASE_DOM"/>
    <property type="match status" value="2"/>
</dbReference>
<dbReference type="InterPro" id="IPR013210">
    <property type="entry name" value="LRR_N_plant-typ"/>
</dbReference>
<accession>A0A0D3EZQ1</accession>
<dbReference type="PANTHER" id="PTHR48056">
    <property type="entry name" value="LRR RECEPTOR-LIKE SERINE/THREONINE-PROTEIN KINASE-RELATED"/>
    <property type="match status" value="1"/>
</dbReference>
<feature type="signal peptide" evidence="22">
    <location>
        <begin position="1"/>
        <end position="27"/>
    </location>
</feature>
<evidence type="ECO:0000256" key="22">
    <source>
        <dbReference type="SAM" id="SignalP"/>
    </source>
</evidence>
<evidence type="ECO:0000256" key="3">
    <source>
        <dbReference type="ARBA" id="ARBA00008684"/>
    </source>
</evidence>
<keyword evidence="15 21" id="KW-0472">Membrane</keyword>
<evidence type="ECO:0000256" key="15">
    <source>
        <dbReference type="ARBA" id="ARBA00023136"/>
    </source>
</evidence>
<keyword evidence="11 19" id="KW-0547">Nucleotide-binding</keyword>
<feature type="transmembrane region" description="Helical" evidence="21">
    <location>
        <begin position="1063"/>
        <end position="1082"/>
    </location>
</feature>
<keyword evidence="18" id="KW-0325">Glycoprotein</keyword>
<keyword evidence="8 21" id="KW-0812">Transmembrane</keyword>
<dbReference type="InterPro" id="IPR008271">
    <property type="entry name" value="Ser/Thr_kinase_AS"/>
</dbReference>
<dbReference type="FunFam" id="1.10.510.10:FF:000084">
    <property type="entry name" value="Wall-associated receptor kinase 2"/>
    <property type="match status" value="1"/>
</dbReference>
<dbReference type="GO" id="GO:0005524">
    <property type="term" value="F:ATP binding"/>
    <property type="evidence" value="ECO:0007669"/>
    <property type="project" value="UniProtKB-UniRule"/>
</dbReference>
<reference evidence="24" key="2">
    <citation type="submission" date="2015-03" db="UniProtKB">
        <authorList>
            <consortium name="EnsemblPlants"/>
        </authorList>
    </citation>
    <scope>IDENTIFICATION</scope>
</reference>
<evidence type="ECO:0000313" key="25">
    <source>
        <dbReference type="Proteomes" id="UP000026960"/>
    </source>
</evidence>
<evidence type="ECO:0000256" key="19">
    <source>
        <dbReference type="PROSITE-ProRule" id="PRU10141"/>
    </source>
</evidence>
<dbReference type="Pfam" id="PF00069">
    <property type="entry name" value="Pkinase"/>
    <property type="match status" value="2"/>
</dbReference>
<evidence type="ECO:0000256" key="14">
    <source>
        <dbReference type="ARBA" id="ARBA00022989"/>
    </source>
</evidence>
<evidence type="ECO:0000256" key="6">
    <source>
        <dbReference type="ARBA" id="ARBA00022614"/>
    </source>
</evidence>
<reference evidence="24" key="1">
    <citation type="journal article" date="2009" name="Rice">
        <title>De Novo Next Generation Sequencing of Plant Genomes.</title>
        <authorList>
            <person name="Rounsley S."/>
            <person name="Marri P.R."/>
            <person name="Yu Y."/>
            <person name="He R."/>
            <person name="Sisneros N."/>
            <person name="Goicoechea J.L."/>
            <person name="Lee S.J."/>
            <person name="Angelova A."/>
            <person name="Kudrna D."/>
            <person name="Luo M."/>
            <person name="Affourtit J."/>
            <person name="Desany B."/>
            <person name="Knight J."/>
            <person name="Niazi F."/>
            <person name="Egholm M."/>
            <person name="Wing R.A."/>
        </authorList>
    </citation>
    <scope>NUCLEOTIDE SEQUENCE [LARGE SCALE GENOMIC DNA]</scope>
    <source>
        <strain evidence="24">cv. IRGC 105608</strain>
    </source>
</reference>
<dbReference type="InterPro" id="IPR001881">
    <property type="entry name" value="EGF-like_Ca-bd_dom"/>
</dbReference>
<feature type="compositionally biased region" description="Low complexity" evidence="20">
    <location>
        <begin position="684"/>
        <end position="695"/>
    </location>
</feature>
<dbReference type="eggNOG" id="ENOG502QQPF">
    <property type="taxonomic scope" value="Eukaryota"/>
</dbReference>
<dbReference type="InterPro" id="IPR050647">
    <property type="entry name" value="Plant_LRR-RLKs"/>
</dbReference>
<evidence type="ECO:0000256" key="16">
    <source>
        <dbReference type="ARBA" id="ARBA00023157"/>
    </source>
</evidence>
<dbReference type="SMART" id="SM00179">
    <property type="entry name" value="EGF_CA"/>
    <property type="match status" value="1"/>
</dbReference>
<dbReference type="InterPro" id="IPR003591">
    <property type="entry name" value="Leu-rich_rpt_typical-subtyp"/>
</dbReference>
<feature type="chain" id="PRO_5002261244" description="Protein kinase domain-containing protein" evidence="22">
    <location>
        <begin position="28"/>
        <end position="1450"/>
    </location>
</feature>
<protein>
    <recommendedName>
        <fullName evidence="23">Protein kinase domain-containing protein</fullName>
    </recommendedName>
</protein>
<dbReference type="FunFam" id="1.10.510.10:FF:000400">
    <property type="entry name" value="MDIS1-interacting receptor like kinase 1"/>
    <property type="match status" value="1"/>
</dbReference>
<keyword evidence="12" id="KW-0418">Kinase</keyword>
<evidence type="ECO:0000256" key="4">
    <source>
        <dbReference type="ARBA" id="ARBA00022475"/>
    </source>
</evidence>
<dbReference type="PROSITE" id="PS00108">
    <property type="entry name" value="PROTEIN_KINASE_ST"/>
    <property type="match status" value="2"/>
</dbReference>
<dbReference type="PROSITE" id="PS00010">
    <property type="entry name" value="ASX_HYDROXYL"/>
    <property type="match status" value="1"/>
</dbReference>
<evidence type="ECO:0000256" key="1">
    <source>
        <dbReference type="ARBA" id="ARBA00004162"/>
    </source>
</evidence>
<dbReference type="GO" id="GO:0005886">
    <property type="term" value="C:plasma membrane"/>
    <property type="evidence" value="ECO:0007669"/>
    <property type="project" value="UniProtKB-SubCell"/>
</dbReference>
<keyword evidence="5" id="KW-0723">Serine/threonine-protein kinase</keyword>
<dbReference type="HOGENOM" id="CLU_002980_0_0_1"/>
<dbReference type="PaxDb" id="65489-OBART02G00890.1"/>
<dbReference type="PROSITE" id="PS00107">
    <property type="entry name" value="PROTEIN_KINASE_ATP"/>
    <property type="match status" value="1"/>
</dbReference>
<evidence type="ECO:0000256" key="11">
    <source>
        <dbReference type="ARBA" id="ARBA00022741"/>
    </source>
</evidence>
<dbReference type="CDD" id="cd00054">
    <property type="entry name" value="EGF_CA"/>
    <property type="match status" value="1"/>
</dbReference>
<dbReference type="InterPro" id="IPR000719">
    <property type="entry name" value="Prot_kinase_dom"/>
</dbReference>
<comment type="similarity">
    <text evidence="3">Belongs to the protein kinase superfamily. Ser/Thr protein kinase family.</text>
</comment>
<dbReference type="Gene3D" id="1.10.510.10">
    <property type="entry name" value="Transferase(Phosphotransferase) domain 1"/>
    <property type="match status" value="2"/>
</dbReference>
<dbReference type="SUPFAM" id="SSF52047">
    <property type="entry name" value="RNI-like"/>
    <property type="match status" value="1"/>
</dbReference>
<dbReference type="InterPro" id="IPR025287">
    <property type="entry name" value="WAK_GUB"/>
</dbReference>
<dbReference type="SMART" id="SM00181">
    <property type="entry name" value="EGF"/>
    <property type="match status" value="2"/>
</dbReference>
<dbReference type="Pfam" id="PF13855">
    <property type="entry name" value="LRR_8"/>
    <property type="match status" value="1"/>
</dbReference>
<dbReference type="InterPro" id="IPR018097">
    <property type="entry name" value="EGF_Ca-bd_CS"/>
</dbReference>
<dbReference type="STRING" id="65489.A0A0D3EZQ1"/>
<dbReference type="SMART" id="SM00220">
    <property type="entry name" value="S_TKc"/>
    <property type="match status" value="2"/>
</dbReference>
<keyword evidence="25" id="KW-1185">Reference proteome</keyword>
<feature type="domain" description="Protein kinase" evidence="23">
    <location>
        <begin position="1132"/>
        <end position="1404"/>
    </location>
</feature>
<keyword evidence="4" id="KW-1003">Cell membrane</keyword>
<evidence type="ECO:0000256" key="20">
    <source>
        <dbReference type="SAM" id="MobiDB-lite"/>
    </source>
</evidence>
<dbReference type="FunFam" id="3.80.10.10:FF:000410">
    <property type="entry name" value="Leucine-rich repeat receptor-like protein kinase PXL1"/>
    <property type="match status" value="1"/>
</dbReference>
<evidence type="ECO:0000256" key="18">
    <source>
        <dbReference type="ARBA" id="ARBA00023180"/>
    </source>
</evidence>
<dbReference type="GO" id="GO:0005509">
    <property type="term" value="F:calcium ion binding"/>
    <property type="evidence" value="ECO:0007669"/>
    <property type="project" value="InterPro"/>
</dbReference>
<evidence type="ECO:0000256" key="12">
    <source>
        <dbReference type="ARBA" id="ARBA00022777"/>
    </source>
</evidence>
<feature type="domain" description="Protein kinase" evidence="23">
    <location>
        <begin position="386"/>
        <end position="681"/>
    </location>
</feature>
<keyword evidence="16" id="KW-1015">Disulfide bond</keyword>
<dbReference type="Proteomes" id="UP000026960">
    <property type="component" value="Chromosome 2"/>
</dbReference>
<dbReference type="CDD" id="cd14066">
    <property type="entry name" value="STKc_IRAK"/>
    <property type="match status" value="1"/>
</dbReference>
<dbReference type="Gene3D" id="2.10.25.10">
    <property type="entry name" value="Laminin"/>
    <property type="match status" value="1"/>
</dbReference>
<dbReference type="SMART" id="SM00369">
    <property type="entry name" value="LRR_TYP"/>
    <property type="match status" value="5"/>
</dbReference>
<dbReference type="GO" id="GO:0030247">
    <property type="term" value="F:polysaccharide binding"/>
    <property type="evidence" value="ECO:0007669"/>
    <property type="project" value="InterPro"/>
</dbReference>
<evidence type="ECO:0000259" key="23">
    <source>
        <dbReference type="PROSITE" id="PS50011"/>
    </source>
</evidence>
<dbReference type="Pfam" id="PF08263">
    <property type="entry name" value="LRRNT_2"/>
    <property type="match status" value="1"/>
</dbReference>
<dbReference type="Gramene" id="OBART02G00890.1">
    <property type="protein sequence ID" value="OBART02G00890.1"/>
    <property type="gene ID" value="OBART02G00890"/>
</dbReference>
<dbReference type="SUPFAM" id="SSF57196">
    <property type="entry name" value="EGF/Laminin"/>
    <property type="match status" value="1"/>
</dbReference>
<evidence type="ECO:0000256" key="5">
    <source>
        <dbReference type="ARBA" id="ARBA00022527"/>
    </source>
</evidence>
<name>A0A0D3EZQ1_9ORYZ</name>
<keyword evidence="14 21" id="KW-1133">Transmembrane helix</keyword>
<dbReference type="Pfam" id="PF00560">
    <property type="entry name" value="LRR_1"/>
    <property type="match status" value="4"/>
</dbReference>
<dbReference type="InterPro" id="IPR032675">
    <property type="entry name" value="LRR_dom_sf"/>
</dbReference>
<dbReference type="GO" id="GO:0004674">
    <property type="term" value="F:protein serine/threonine kinase activity"/>
    <property type="evidence" value="ECO:0007669"/>
    <property type="project" value="UniProtKB-KW"/>
</dbReference>
<keyword evidence="13 19" id="KW-0067">ATP-binding</keyword>
<evidence type="ECO:0000256" key="7">
    <source>
        <dbReference type="ARBA" id="ARBA00022679"/>
    </source>
</evidence>
<dbReference type="Pfam" id="PF13947">
    <property type="entry name" value="GUB_WAK_bind"/>
    <property type="match status" value="1"/>
</dbReference>
<dbReference type="FunFam" id="3.30.200.20:FF:000043">
    <property type="entry name" value="Wall-associated receptor kinase 2"/>
    <property type="match status" value="1"/>
</dbReference>
<evidence type="ECO:0000256" key="10">
    <source>
        <dbReference type="ARBA" id="ARBA00022737"/>
    </source>
</evidence>
<keyword evidence="10" id="KW-0677">Repeat</keyword>
<evidence type="ECO:0000256" key="8">
    <source>
        <dbReference type="ARBA" id="ARBA00022692"/>
    </source>
</evidence>
<dbReference type="InterPro" id="IPR011009">
    <property type="entry name" value="Kinase-like_dom_sf"/>
</dbReference>
<sequence>MEATVPVLLLVTVLSLILPSGIGAAAAGDERSALLALKAGFVDTVGALADWTDGGKASPHCKWTGVGCNAAGLVDRLELSGKNLSGKVADDVFRLPALAVLNISNNAFATTLPKSLPSLPSLKVFDVSQNSFEGGFPAGLGGCADLVAVNASGNNFAGPLPEDLANATSLETIDMRGSFFGGAIPAAYRSLTKLKFLGLSGNNITGKIPPEIGEMESLESLIIGYNELEGGIPPELGNLANLQYLDLAVGNLDGPIPPELGKLPALTSLYLYKNNLEGKIPPELGNISTLVFLDLSDNAFTGAIPDEVAQLSHLRLLNLMCNHLDGVVPAAIGDMPKLEVLELWNNSLTGSLPASLGRSSPLQWVDVSSNGFTGGIPAGICDGKALIKLIMFNNGFTGGIPAGLAGSASLSFIDVSRNHLHKLWRPAAAADAAAAAPELTAEVLKEVGLLGRLRHRNIVRLLGYMHNEADAMMLYEFMPNGSLWEALHGPPERRTLVDWVSRYDVAAGVAQGLAYLHHDCHPPVIHRDIKSNNILLDANMEARIADFGLARALGRAGESVSVVAGSYGYIAPEYGYTMKVDQKSDTYSYGVVLMELITGRRAVEAAFGEGQDIVGWVRNKIRSNTVEDHLDGRLVGAGCPHVREEMLLVLRIAVLCTARLPRDRPSMRDVITMLSEAKPRRKSGSSTGSASAKAPTPAPAAVAAVVVDKDKPREMAGVVPWMILATTLLLATISISAASRTAKPRCKETCGILTIPYPFGIGAGCFYTDGFDVSCEHNRTYMHNSSNKMEIYSLNLLGGQAQVSTLIANKCSNTDGTWTDGWVSTWTAPFFTLSSRANKLTVVGCNTLAFLGGYNKKEQNVGAGCFSMCPDKQSVDSSGQCSGMGCCQTSIAPKLSSFNVTFDSGFDNSEVNSFNPCSYAFVAEQDWFRFEPDYLEGHKFTDKYKGVPTVLDWVAGRESCAQAPKNRTSYACVSTNSSCINSPNATGYLCACNNGFAGNPYLEGGCQDINECESPGQYCHGICDNTIGGYHCYCGPGTQSTDPKREPCNPITASERARLTKTFIGISVCAIILLSCTFALLIECQKRKLMKEKERFFQQNGGMLLYEQIRSKQVDTVRIFTKEELENATDNFDSSKELGRGGHGTVYKGILKDNRIVAIKRSKIMNMVQKDEFVQEMIILSQINHRNVVRLLGCCLEVEVPMLVYEFIPNGTLFEHIHGKYRTTSISLDARLRIAQESAEALAYLHSSASPPIVHGDVKSPNILLGDNYITKVTDFGASRMLPKDEIQFMTMVQGTLGYLDPEYLQERQLTQKSDVYSFGVVLLELITGKTAIYSENTEEKKSLASSFLLALKENRLESILDRNILGVGTELFQDVAQLAKCCLSTKGEERPLMTEVAERLKAIRSTWREQLIEGANEETVCLLENSSQYDPSTTGRHGSLMALDIETGR</sequence>
<dbReference type="FunFam" id="3.80.10.10:FF:000412">
    <property type="entry name" value="Leucine-rich repeat receptor-like protein kinase PXL1"/>
    <property type="match status" value="1"/>
</dbReference>
<proteinExistence type="inferred from homology"/>
<dbReference type="InterPro" id="IPR000152">
    <property type="entry name" value="EGF-type_Asp/Asn_hydroxyl_site"/>
</dbReference>
<comment type="subcellular location">
    <subcellularLocation>
        <location evidence="1">Cell membrane</location>
        <topology evidence="1">Single-pass membrane protein</topology>
    </subcellularLocation>
    <subcellularLocation>
        <location evidence="2">Membrane</location>
        <topology evidence="2">Single-pass type I membrane protein</topology>
    </subcellularLocation>
</comment>
<evidence type="ECO:0000313" key="24">
    <source>
        <dbReference type="EnsemblPlants" id="OBART02G00890.1"/>
    </source>
</evidence>
<keyword evidence="7" id="KW-0808">Transferase</keyword>
<dbReference type="InterPro" id="IPR000742">
    <property type="entry name" value="EGF"/>
</dbReference>
<evidence type="ECO:0000256" key="9">
    <source>
        <dbReference type="ARBA" id="ARBA00022729"/>
    </source>
</evidence>
<keyword evidence="6" id="KW-0433">Leucine-rich repeat</keyword>
<dbReference type="SUPFAM" id="SSF56112">
    <property type="entry name" value="Protein kinase-like (PK-like)"/>
    <property type="match status" value="2"/>
</dbReference>
<dbReference type="PROSITE" id="PS01187">
    <property type="entry name" value="EGF_CA"/>
    <property type="match status" value="1"/>
</dbReference>
<dbReference type="Gene3D" id="3.80.10.10">
    <property type="entry name" value="Ribonuclease Inhibitor"/>
    <property type="match status" value="3"/>
</dbReference>
<dbReference type="EnsemblPlants" id="OBART02G00890.1">
    <property type="protein sequence ID" value="OBART02G00890.1"/>
    <property type="gene ID" value="OBART02G00890"/>
</dbReference>
<dbReference type="Gene3D" id="3.30.200.20">
    <property type="entry name" value="Phosphorylase Kinase, domain 1"/>
    <property type="match status" value="2"/>
</dbReference>
<dbReference type="InterPro" id="IPR001611">
    <property type="entry name" value="Leu-rich_rpt"/>
</dbReference>
<organism evidence="24">
    <name type="scientific">Oryza barthii</name>
    <dbReference type="NCBI Taxonomy" id="65489"/>
    <lineage>
        <taxon>Eukaryota</taxon>
        <taxon>Viridiplantae</taxon>
        <taxon>Streptophyta</taxon>
        <taxon>Embryophyta</taxon>
        <taxon>Tracheophyta</taxon>
        <taxon>Spermatophyta</taxon>
        <taxon>Magnoliopsida</taxon>
        <taxon>Liliopsida</taxon>
        <taxon>Poales</taxon>
        <taxon>Poaceae</taxon>
        <taxon>BOP clade</taxon>
        <taxon>Oryzoideae</taxon>
        <taxon>Oryzeae</taxon>
        <taxon>Oryzinae</taxon>
        <taxon>Oryza</taxon>
    </lineage>
</organism>
<feature type="binding site" evidence="19">
    <location>
        <position position="1160"/>
    </location>
    <ligand>
        <name>ATP</name>
        <dbReference type="ChEBI" id="CHEBI:30616"/>
    </ligand>
</feature>
<evidence type="ECO:0000256" key="2">
    <source>
        <dbReference type="ARBA" id="ARBA00004479"/>
    </source>
</evidence>
<keyword evidence="9 22" id="KW-0732">Signal</keyword>
<evidence type="ECO:0000256" key="13">
    <source>
        <dbReference type="ARBA" id="ARBA00022840"/>
    </source>
</evidence>
<evidence type="ECO:0000256" key="21">
    <source>
        <dbReference type="SAM" id="Phobius"/>
    </source>
</evidence>
<feature type="transmembrane region" description="Helical" evidence="21">
    <location>
        <begin position="718"/>
        <end position="738"/>
    </location>
</feature>
<dbReference type="InterPro" id="IPR017441">
    <property type="entry name" value="Protein_kinase_ATP_BS"/>
</dbReference>
<dbReference type="PANTHER" id="PTHR48056:SF81">
    <property type="entry name" value="RECEPTOR PROTEIN-TYROSINE KINASE CEPR1"/>
    <property type="match status" value="1"/>
</dbReference>
<feature type="region of interest" description="Disordered" evidence="20">
    <location>
        <begin position="675"/>
        <end position="695"/>
    </location>
</feature>